<dbReference type="PROSITE" id="PS50949">
    <property type="entry name" value="HTH_GNTR"/>
    <property type="match status" value="1"/>
</dbReference>
<dbReference type="Pfam" id="PF07729">
    <property type="entry name" value="FCD"/>
    <property type="match status" value="1"/>
</dbReference>
<dbReference type="GO" id="GO:0003700">
    <property type="term" value="F:DNA-binding transcription factor activity"/>
    <property type="evidence" value="ECO:0007669"/>
    <property type="project" value="InterPro"/>
</dbReference>
<keyword evidence="1" id="KW-0805">Transcription regulation</keyword>
<feature type="domain" description="HTH gntR-type" evidence="4">
    <location>
        <begin position="15"/>
        <end position="82"/>
    </location>
</feature>
<dbReference type="GO" id="GO:0003677">
    <property type="term" value="F:DNA binding"/>
    <property type="evidence" value="ECO:0007669"/>
    <property type="project" value="UniProtKB-KW"/>
</dbReference>
<dbReference type="SUPFAM" id="SSF46785">
    <property type="entry name" value="Winged helix' DNA-binding domain"/>
    <property type="match status" value="1"/>
</dbReference>
<evidence type="ECO:0000313" key="6">
    <source>
        <dbReference type="Proteomes" id="UP000199317"/>
    </source>
</evidence>
<name>A0A1H0WBG8_9BURK</name>
<reference evidence="6" key="1">
    <citation type="submission" date="2016-10" db="EMBL/GenBank/DDBJ databases">
        <authorList>
            <person name="Varghese N."/>
            <person name="Submissions S."/>
        </authorList>
    </citation>
    <scope>NUCLEOTIDE SEQUENCE [LARGE SCALE GENOMIC DNA]</scope>
    <source>
        <strain evidence="6">DSM 17101</strain>
    </source>
</reference>
<dbReference type="InterPro" id="IPR000524">
    <property type="entry name" value="Tscrpt_reg_HTH_GntR"/>
</dbReference>
<evidence type="ECO:0000256" key="3">
    <source>
        <dbReference type="ARBA" id="ARBA00023163"/>
    </source>
</evidence>
<dbReference type="SMART" id="SM00895">
    <property type="entry name" value="FCD"/>
    <property type="match status" value="1"/>
</dbReference>
<protein>
    <submittedName>
        <fullName evidence="5">DNA-binding transcriptional regulator, GntR family</fullName>
    </submittedName>
</protein>
<dbReference type="OrthoDB" id="9799812at2"/>
<evidence type="ECO:0000256" key="2">
    <source>
        <dbReference type="ARBA" id="ARBA00023125"/>
    </source>
</evidence>
<dbReference type="InterPro" id="IPR008920">
    <property type="entry name" value="TF_FadR/GntR_C"/>
</dbReference>
<dbReference type="InterPro" id="IPR036388">
    <property type="entry name" value="WH-like_DNA-bd_sf"/>
</dbReference>
<dbReference type="InterPro" id="IPR011711">
    <property type="entry name" value="GntR_C"/>
</dbReference>
<keyword evidence="6" id="KW-1185">Reference proteome</keyword>
<dbReference type="RefSeq" id="WP_092838986.1">
    <property type="nucleotide sequence ID" value="NZ_FNJL01000035.1"/>
</dbReference>
<dbReference type="SMART" id="SM00345">
    <property type="entry name" value="HTH_GNTR"/>
    <property type="match status" value="1"/>
</dbReference>
<accession>A0A1H0WBG8</accession>
<proteinExistence type="predicted"/>
<evidence type="ECO:0000256" key="1">
    <source>
        <dbReference type="ARBA" id="ARBA00023015"/>
    </source>
</evidence>
<organism evidence="5 6">
    <name type="scientific">Paracidovorax cattleyae</name>
    <dbReference type="NCBI Taxonomy" id="80868"/>
    <lineage>
        <taxon>Bacteria</taxon>
        <taxon>Pseudomonadati</taxon>
        <taxon>Pseudomonadota</taxon>
        <taxon>Betaproteobacteria</taxon>
        <taxon>Burkholderiales</taxon>
        <taxon>Comamonadaceae</taxon>
        <taxon>Paracidovorax</taxon>
    </lineage>
</organism>
<dbReference type="Proteomes" id="UP000199317">
    <property type="component" value="Unassembled WGS sequence"/>
</dbReference>
<sequence length="238" mass="26652">MPPESTESAAAAVVAPPLLDVREAMREDILGCTLKPGQRLKIEDLRKRYEASVGTLREALVQLVSEGLVQAEVNRGFAVAPVSVADLMDITELRVDLECKALGGAMQEGDDDWEARILGAFHVMRKMEPTLRGGALQDPARMREWAERHRRFHDALVSACPSAWVLRFRQTLFDQARRYRALSMRHSTVPGRLDQHQALMDAVMNRDAVRAFELAELHIRDTTRNVLEQLRTGESAAG</sequence>
<evidence type="ECO:0000313" key="5">
    <source>
        <dbReference type="EMBL" id="SDP87785.1"/>
    </source>
</evidence>
<evidence type="ECO:0000259" key="4">
    <source>
        <dbReference type="PROSITE" id="PS50949"/>
    </source>
</evidence>
<gene>
    <name evidence="5" type="ORF">SAMN04489708_13533</name>
</gene>
<dbReference type="Gene3D" id="1.10.10.10">
    <property type="entry name" value="Winged helix-like DNA-binding domain superfamily/Winged helix DNA-binding domain"/>
    <property type="match status" value="1"/>
</dbReference>
<dbReference type="Gene3D" id="1.20.120.530">
    <property type="entry name" value="GntR ligand-binding domain-like"/>
    <property type="match status" value="1"/>
</dbReference>
<keyword evidence="3" id="KW-0804">Transcription</keyword>
<dbReference type="Pfam" id="PF00392">
    <property type="entry name" value="GntR"/>
    <property type="match status" value="1"/>
</dbReference>
<dbReference type="PANTHER" id="PTHR43537">
    <property type="entry name" value="TRANSCRIPTIONAL REGULATOR, GNTR FAMILY"/>
    <property type="match status" value="1"/>
</dbReference>
<dbReference type="SUPFAM" id="SSF48008">
    <property type="entry name" value="GntR ligand-binding domain-like"/>
    <property type="match status" value="1"/>
</dbReference>
<dbReference type="InterPro" id="IPR036390">
    <property type="entry name" value="WH_DNA-bd_sf"/>
</dbReference>
<dbReference type="AlphaFoldDB" id="A0A1H0WBG8"/>
<keyword evidence="2 5" id="KW-0238">DNA-binding</keyword>
<dbReference type="PANTHER" id="PTHR43537:SF20">
    <property type="entry name" value="HTH-TYPE TRANSCRIPTIONAL REPRESSOR GLAR"/>
    <property type="match status" value="1"/>
</dbReference>
<dbReference type="EMBL" id="FNJL01000035">
    <property type="protein sequence ID" value="SDP87785.1"/>
    <property type="molecule type" value="Genomic_DNA"/>
</dbReference>